<protein>
    <submittedName>
        <fullName evidence="1">Uncharacterized protein</fullName>
    </submittedName>
</protein>
<dbReference type="EMBL" id="JAGIZQ010000005">
    <property type="protein sequence ID" value="KAH6627307.1"/>
    <property type="molecule type" value="Genomic_DNA"/>
</dbReference>
<comment type="caution">
    <text evidence="1">The sequence shown here is derived from an EMBL/GenBank/DDBJ whole genome shotgun (WGS) entry which is preliminary data.</text>
</comment>
<name>A0ACB7P346_9PEZI</name>
<organism evidence="1 2">
    <name type="scientific">Chaetomium tenue</name>
    <dbReference type="NCBI Taxonomy" id="1854479"/>
    <lineage>
        <taxon>Eukaryota</taxon>
        <taxon>Fungi</taxon>
        <taxon>Dikarya</taxon>
        <taxon>Ascomycota</taxon>
        <taxon>Pezizomycotina</taxon>
        <taxon>Sordariomycetes</taxon>
        <taxon>Sordariomycetidae</taxon>
        <taxon>Sordariales</taxon>
        <taxon>Chaetomiaceae</taxon>
        <taxon>Chaetomium</taxon>
    </lineage>
</organism>
<reference evidence="1 2" key="1">
    <citation type="journal article" date="2021" name="Nat. Commun.">
        <title>Genetic determinants of endophytism in the Arabidopsis root mycobiome.</title>
        <authorList>
            <person name="Mesny F."/>
            <person name="Miyauchi S."/>
            <person name="Thiergart T."/>
            <person name="Pickel B."/>
            <person name="Atanasova L."/>
            <person name="Karlsson M."/>
            <person name="Huettel B."/>
            <person name="Barry K.W."/>
            <person name="Haridas S."/>
            <person name="Chen C."/>
            <person name="Bauer D."/>
            <person name="Andreopoulos W."/>
            <person name="Pangilinan J."/>
            <person name="LaButti K."/>
            <person name="Riley R."/>
            <person name="Lipzen A."/>
            <person name="Clum A."/>
            <person name="Drula E."/>
            <person name="Henrissat B."/>
            <person name="Kohler A."/>
            <person name="Grigoriev I.V."/>
            <person name="Martin F.M."/>
            <person name="Hacquard S."/>
        </authorList>
    </citation>
    <scope>NUCLEOTIDE SEQUENCE [LARGE SCALE GENOMIC DNA]</scope>
    <source>
        <strain evidence="1 2">MPI-SDFR-AT-0079</strain>
    </source>
</reference>
<proteinExistence type="predicted"/>
<dbReference type="Proteomes" id="UP000724584">
    <property type="component" value="Unassembled WGS sequence"/>
</dbReference>
<evidence type="ECO:0000313" key="1">
    <source>
        <dbReference type="EMBL" id="KAH6627307.1"/>
    </source>
</evidence>
<sequence>MNNNYTLTVVPARLDYTWSVDDLVLWTNIEANCVLFGACIPCLFPLVEKIFGASALSGRAPRHQNQDQGGTAITIGSSPKKRRQPRDPLGLSQLATQDNKNKNNVIEQRTLHISTTELRAEDTDQTVNNTEHGQQDREGHHEGGGGLRQPQPSRFRQRWQEGRRIERE</sequence>
<keyword evidence="2" id="KW-1185">Reference proteome</keyword>
<evidence type="ECO:0000313" key="2">
    <source>
        <dbReference type="Proteomes" id="UP000724584"/>
    </source>
</evidence>
<accession>A0ACB7P346</accession>
<gene>
    <name evidence="1" type="ORF">F5144DRAFT_575494</name>
</gene>